<name>A0A319D6G6_9EURO</name>
<evidence type="ECO:0000256" key="5">
    <source>
        <dbReference type="ARBA" id="ARBA00023163"/>
    </source>
</evidence>
<keyword evidence="6" id="KW-0539">Nucleus</keyword>
<keyword evidence="5" id="KW-0804">Transcription</keyword>
<feature type="compositionally biased region" description="Polar residues" evidence="7">
    <location>
        <begin position="113"/>
        <end position="136"/>
    </location>
</feature>
<evidence type="ECO:0000256" key="6">
    <source>
        <dbReference type="ARBA" id="ARBA00023242"/>
    </source>
</evidence>
<evidence type="ECO:0000256" key="2">
    <source>
        <dbReference type="ARBA" id="ARBA00022833"/>
    </source>
</evidence>
<keyword evidence="9" id="KW-1185">Reference proteome</keyword>
<evidence type="ECO:0000313" key="9">
    <source>
        <dbReference type="Proteomes" id="UP000248340"/>
    </source>
</evidence>
<dbReference type="GO" id="GO:0000981">
    <property type="term" value="F:DNA-binding transcription factor activity, RNA polymerase II-specific"/>
    <property type="evidence" value="ECO:0007669"/>
    <property type="project" value="TreeGrafter"/>
</dbReference>
<dbReference type="RefSeq" id="XP_025496703.1">
    <property type="nucleotide sequence ID" value="XM_025632885.1"/>
</dbReference>
<dbReference type="STRING" id="1448315.A0A319D6G6"/>
<proteinExistence type="predicted"/>
<sequence length="640" mass="70098">MNCSQAKCKCILSKDGGQCQRCQRLHKECRPSAFQRRQNLRKSAATKSGRLEKKLDDVVALLRARAAHASGSSAAADEYADLIEDQLNATTPARPRPRTRTPRSVSRRKPDVESQNVSNPQARLQSTEPIEQTSRGLGSAAPSPEDAALELPPWQAEECLAAFLTQKLPYLPFIDFPSGTTARRLQRERPFTWLCVMAVAAKSAKQRSALCDRVKEIVAQKAVLDYGGRDLDLLLGILIFIAWSGQQVFRKLNLIMFSQLAIAVVYDLSLDKPSSLENSLLLCLHSSVDDDPPPLPVRSKEERRAVLGCYLLTSSVALFFKKASSLRWTPYLEECLETLTQHPDTPNDEVLVHQVRYQHVNDQLNQNHPENPNPLQAPIPCPIPLPTYQHALTTYLQSAQTKFPPHTQEYKIIHLHNTHTALTLTEPSLLNPTNPKTQTPRLNLPHLDHLTAALTATQAWLDNFLTIPPAEYSGFPFTVFAQLARTLAALWRLSTLEDPLWDRGGVRRAVDVLGVLDRVVGNLGQAAALARLEGGRRFFGNSGGGGDGEEDGEGVDEGEVFFQSVGKYEAMRLAWERKLRLGANVGAGGGGGREGVQLPLCQDVSGFGSGSGSGGAGAGALGVGVGYDDWLSEFLNSMVH</sequence>
<dbReference type="GeneID" id="37135626"/>
<organism evidence="8 9">
    <name type="scientific">Aspergillus uvarum CBS 121591</name>
    <dbReference type="NCBI Taxonomy" id="1448315"/>
    <lineage>
        <taxon>Eukaryota</taxon>
        <taxon>Fungi</taxon>
        <taxon>Dikarya</taxon>
        <taxon>Ascomycota</taxon>
        <taxon>Pezizomycotina</taxon>
        <taxon>Eurotiomycetes</taxon>
        <taxon>Eurotiomycetidae</taxon>
        <taxon>Eurotiales</taxon>
        <taxon>Aspergillaceae</taxon>
        <taxon>Aspergillus</taxon>
        <taxon>Aspergillus subgen. Circumdati</taxon>
    </lineage>
</organism>
<evidence type="ECO:0000256" key="3">
    <source>
        <dbReference type="ARBA" id="ARBA00023015"/>
    </source>
</evidence>
<evidence type="ECO:0000256" key="4">
    <source>
        <dbReference type="ARBA" id="ARBA00023125"/>
    </source>
</evidence>
<dbReference type="Proteomes" id="UP000248340">
    <property type="component" value="Unassembled WGS sequence"/>
</dbReference>
<dbReference type="VEuPathDB" id="FungiDB:BO82DRAFT_325667"/>
<comment type="subcellular location">
    <subcellularLocation>
        <location evidence="1">Nucleus</location>
    </subcellularLocation>
</comment>
<evidence type="ECO:0000256" key="1">
    <source>
        <dbReference type="ARBA" id="ARBA00004123"/>
    </source>
</evidence>
<accession>A0A319D6G6</accession>
<keyword evidence="3" id="KW-0805">Transcription regulation</keyword>
<keyword evidence="2" id="KW-0862">Zinc</keyword>
<protein>
    <recommendedName>
        <fullName evidence="10">Zn(2)-C6 fungal-type domain-containing protein</fullName>
    </recommendedName>
</protein>
<dbReference type="GO" id="GO:0000976">
    <property type="term" value="F:transcription cis-regulatory region binding"/>
    <property type="evidence" value="ECO:0007669"/>
    <property type="project" value="TreeGrafter"/>
</dbReference>
<evidence type="ECO:0000313" key="8">
    <source>
        <dbReference type="EMBL" id="PYH86503.1"/>
    </source>
</evidence>
<dbReference type="InterPro" id="IPR051089">
    <property type="entry name" value="prtT"/>
</dbReference>
<evidence type="ECO:0008006" key="10">
    <source>
        <dbReference type="Google" id="ProtNLM"/>
    </source>
</evidence>
<dbReference type="PANTHER" id="PTHR31845:SF32">
    <property type="entry name" value="MISCELLANEOUS ZN(II)2CYS6 TRANSCRIPTION FACTOR (EUROFUNG)-RELATED"/>
    <property type="match status" value="1"/>
</dbReference>
<gene>
    <name evidence="8" type="ORF">BO82DRAFT_325667</name>
</gene>
<feature type="region of interest" description="Disordered" evidence="7">
    <location>
        <begin position="86"/>
        <end position="148"/>
    </location>
</feature>
<dbReference type="EMBL" id="KZ821676">
    <property type="protein sequence ID" value="PYH86503.1"/>
    <property type="molecule type" value="Genomic_DNA"/>
</dbReference>
<reference evidence="8 9" key="1">
    <citation type="submission" date="2016-12" db="EMBL/GenBank/DDBJ databases">
        <title>The genomes of Aspergillus section Nigri reveals drivers in fungal speciation.</title>
        <authorList>
            <consortium name="DOE Joint Genome Institute"/>
            <person name="Vesth T.C."/>
            <person name="Nybo J."/>
            <person name="Theobald S."/>
            <person name="Brandl J."/>
            <person name="Frisvad J.C."/>
            <person name="Nielsen K.F."/>
            <person name="Lyhne E.K."/>
            <person name="Kogle M.E."/>
            <person name="Kuo A."/>
            <person name="Riley R."/>
            <person name="Clum A."/>
            <person name="Nolan M."/>
            <person name="Lipzen A."/>
            <person name="Salamov A."/>
            <person name="Henrissat B."/>
            <person name="Wiebenga A."/>
            <person name="De Vries R.P."/>
            <person name="Grigoriev I.V."/>
            <person name="Mortensen U.H."/>
            <person name="Andersen M.R."/>
            <person name="Baker S.E."/>
        </authorList>
    </citation>
    <scope>NUCLEOTIDE SEQUENCE [LARGE SCALE GENOMIC DNA]</scope>
    <source>
        <strain evidence="8 9">CBS 121591</strain>
    </source>
</reference>
<dbReference type="AlphaFoldDB" id="A0A319D6G6"/>
<dbReference type="OrthoDB" id="1600564at2759"/>
<dbReference type="PANTHER" id="PTHR31845">
    <property type="entry name" value="FINGER DOMAIN PROTEIN, PUTATIVE-RELATED"/>
    <property type="match status" value="1"/>
</dbReference>
<feature type="compositionally biased region" description="Basic residues" evidence="7">
    <location>
        <begin position="95"/>
        <end position="107"/>
    </location>
</feature>
<evidence type="ECO:0000256" key="7">
    <source>
        <dbReference type="SAM" id="MobiDB-lite"/>
    </source>
</evidence>
<keyword evidence="4" id="KW-0238">DNA-binding</keyword>
<dbReference type="GO" id="GO:0005634">
    <property type="term" value="C:nucleus"/>
    <property type="evidence" value="ECO:0007669"/>
    <property type="project" value="UniProtKB-SubCell"/>
</dbReference>